<name>A0AAD8LZ81_9APIA</name>
<reference evidence="2" key="1">
    <citation type="submission" date="2023-02" db="EMBL/GenBank/DDBJ databases">
        <title>Genome of toxic invasive species Heracleum sosnowskyi carries increased number of genes despite the absence of recent whole-genome duplications.</title>
        <authorList>
            <person name="Schelkunov M."/>
            <person name="Shtratnikova V."/>
            <person name="Makarenko M."/>
            <person name="Klepikova A."/>
            <person name="Omelchenko D."/>
            <person name="Novikova G."/>
            <person name="Obukhova E."/>
            <person name="Bogdanov V."/>
            <person name="Penin A."/>
            <person name="Logacheva M."/>
        </authorList>
    </citation>
    <scope>NUCLEOTIDE SEQUENCE</scope>
    <source>
        <strain evidence="2">Hsosn_3</strain>
        <tissue evidence="2">Leaf</tissue>
    </source>
</reference>
<dbReference type="Pfam" id="PF25428">
    <property type="entry name" value="DUF7894"/>
    <property type="match status" value="1"/>
</dbReference>
<keyword evidence="3" id="KW-1185">Reference proteome</keyword>
<dbReference type="PANTHER" id="PTHR37221">
    <property type="entry name" value="OS02G0582400 PROTEIN"/>
    <property type="match status" value="1"/>
</dbReference>
<evidence type="ECO:0000313" key="2">
    <source>
        <dbReference type="EMBL" id="KAK1353807.1"/>
    </source>
</evidence>
<dbReference type="PANTHER" id="PTHR37221:SF1">
    <property type="entry name" value="OS02G0582400 PROTEIN"/>
    <property type="match status" value="1"/>
</dbReference>
<proteinExistence type="predicted"/>
<sequence>MKTAEKVILLFEDSDGFAAAISDGLQPNPTSSFQTLKECFDLSLEQYGIKEKVSVNITHFVDSNGAYQVSILLLQKCEPPVLACAVNEAIASIAGENSSSMPTLIIPFLLPEAKLKLDDKISLKNVNATLHGLQIGSDTDAIKALVNRTQKLPSSLKINDEALACSVQLARVMKIPTFLLVGLSGQSKSNKSYEEDLKVLCGIGEVLASLSSLSFVREKITWTPTKTSRESMEPWRALYYICRYAGDGLRLLHLSVGTNSWYFPKLTASFVGFFVLWLASNWFTLEGQQDWFTSCSSET</sequence>
<organism evidence="2 3">
    <name type="scientific">Heracleum sosnowskyi</name>
    <dbReference type="NCBI Taxonomy" id="360622"/>
    <lineage>
        <taxon>Eukaryota</taxon>
        <taxon>Viridiplantae</taxon>
        <taxon>Streptophyta</taxon>
        <taxon>Embryophyta</taxon>
        <taxon>Tracheophyta</taxon>
        <taxon>Spermatophyta</taxon>
        <taxon>Magnoliopsida</taxon>
        <taxon>eudicotyledons</taxon>
        <taxon>Gunneridae</taxon>
        <taxon>Pentapetalae</taxon>
        <taxon>asterids</taxon>
        <taxon>campanulids</taxon>
        <taxon>Apiales</taxon>
        <taxon>Apiaceae</taxon>
        <taxon>Apioideae</taxon>
        <taxon>apioid superclade</taxon>
        <taxon>Tordylieae</taxon>
        <taxon>Tordyliinae</taxon>
        <taxon>Heracleum</taxon>
    </lineage>
</organism>
<evidence type="ECO:0000313" key="3">
    <source>
        <dbReference type="Proteomes" id="UP001237642"/>
    </source>
</evidence>
<feature type="domain" description="DUF7894" evidence="1">
    <location>
        <begin position="1"/>
        <end position="239"/>
    </location>
</feature>
<dbReference type="AlphaFoldDB" id="A0AAD8LZ81"/>
<reference evidence="2" key="2">
    <citation type="submission" date="2023-05" db="EMBL/GenBank/DDBJ databases">
        <authorList>
            <person name="Schelkunov M.I."/>
        </authorList>
    </citation>
    <scope>NUCLEOTIDE SEQUENCE</scope>
    <source>
        <strain evidence="2">Hsosn_3</strain>
        <tissue evidence="2">Leaf</tissue>
    </source>
</reference>
<accession>A0AAD8LZ81</accession>
<evidence type="ECO:0000259" key="1">
    <source>
        <dbReference type="Pfam" id="PF25428"/>
    </source>
</evidence>
<dbReference type="EMBL" id="JAUIZM010000012">
    <property type="protein sequence ID" value="KAK1353807.1"/>
    <property type="molecule type" value="Genomic_DNA"/>
</dbReference>
<protein>
    <submittedName>
        <fullName evidence="2">Period circadian protein</fullName>
    </submittedName>
</protein>
<dbReference type="Proteomes" id="UP001237642">
    <property type="component" value="Unassembled WGS sequence"/>
</dbReference>
<gene>
    <name evidence="2" type="ORF">POM88_052172</name>
</gene>
<dbReference type="InterPro" id="IPR057216">
    <property type="entry name" value="DUF7894"/>
</dbReference>
<comment type="caution">
    <text evidence="2">The sequence shown here is derived from an EMBL/GenBank/DDBJ whole genome shotgun (WGS) entry which is preliminary data.</text>
</comment>